<gene>
    <name evidence="1" type="ORF">TNCT_77261</name>
</gene>
<evidence type="ECO:0000313" key="2">
    <source>
        <dbReference type="Proteomes" id="UP000887116"/>
    </source>
</evidence>
<reference evidence="1" key="1">
    <citation type="submission" date="2020-07" db="EMBL/GenBank/DDBJ databases">
        <title>Multicomponent nature underlies the extraordinary mechanical properties of spider dragline silk.</title>
        <authorList>
            <person name="Kono N."/>
            <person name="Nakamura H."/>
            <person name="Mori M."/>
            <person name="Yoshida Y."/>
            <person name="Ohtoshi R."/>
            <person name="Malay A.D."/>
            <person name="Moran D.A.P."/>
            <person name="Tomita M."/>
            <person name="Numata K."/>
            <person name="Arakawa K."/>
        </authorList>
    </citation>
    <scope>NUCLEOTIDE SEQUENCE</scope>
</reference>
<organism evidence="1 2">
    <name type="scientific">Trichonephila clavata</name>
    <name type="common">Joro spider</name>
    <name type="synonym">Nephila clavata</name>
    <dbReference type="NCBI Taxonomy" id="2740835"/>
    <lineage>
        <taxon>Eukaryota</taxon>
        <taxon>Metazoa</taxon>
        <taxon>Ecdysozoa</taxon>
        <taxon>Arthropoda</taxon>
        <taxon>Chelicerata</taxon>
        <taxon>Arachnida</taxon>
        <taxon>Araneae</taxon>
        <taxon>Araneomorphae</taxon>
        <taxon>Entelegynae</taxon>
        <taxon>Araneoidea</taxon>
        <taxon>Nephilidae</taxon>
        <taxon>Trichonephila</taxon>
    </lineage>
</organism>
<name>A0A8X6GUL1_TRICU</name>
<proteinExistence type="predicted"/>
<dbReference type="EMBL" id="BMAO01016678">
    <property type="protein sequence ID" value="GFR10319.1"/>
    <property type="molecule type" value="Genomic_DNA"/>
</dbReference>
<evidence type="ECO:0000313" key="1">
    <source>
        <dbReference type="EMBL" id="GFR10319.1"/>
    </source>
</evidence>
<dbReference type="AlphaFoldDB" id="A0A8X6GUL1"/>
<dbReference type="Proteomes" id="UP000887116">
    <property type="component" value="Unassembled WGS sequence"/>
</dbReference>
<sequence length="118" mass="13011">MSASKRARVFRVVKVGTAPTNRAAGAVKLRGKCIVVKIHACDVATQRKELPSRHSSLSVRRDTFHATVVGPAMERVVRYGLHRRVVGSNRFLVTATRKLMMGALVAWSPEQAGFRCPE</sequence>
<comment type="caution">
    <text evidence="1">The sequence shown here is derived from an EMBL/GenBank/DDBJ whole genome shotgun (WGS) entry which is preliminary data.</text>
</comment>
<protein>
    <submittedName>
        <fullName evidence="1">Uncharacterized protein</fullName>
    </submittedName>
</protein>
<accession>A0A8X6GUL1</accession>
<keyword evidence="2" id="KW-1185">Reference proteome</keyword>